<dbReference type="Pfam" id="PF00560">
    <property type="entry name" value="LRR_1"/>
    <property type="match status" value="1"/>
</dbReference>
<dbReference type="Pfam" id="PF13855">
    <property type="entry name" value="LRR_8"/>
    <property type="match status" value="1"/>
</dbReference>
<proteinExistence type="predicted"/>
<dbReference type="EMBL" id="CAADRP010002207">
    <property type="protein sequence ID" value="VFU63511.1"/>
    <property type="molecule type" value="Genomic_DNA"/>
</dbReference>
<gene>
    <name evidence="3" type="ORF">SVIM_LOCUS484021</name>
</gene>
<dbReference type="GO" id="GO:0005737">
    <property type="term" value="C:cytoplasm"/>
    <property type="evidence" value="ECO:0007669"/>
    <property type="project" value="TreeGrafter"/>
</dbReference>
<keyword evidence="1" id="KW-0433">Leucine-rich repeat</keyword>
<dbReference type="InterPro" id="IPR050216">
    <property type="entry name" value="LRR_domain-containing"/>
</dbReference>
<reference evidence="3" key="1">
    <citation type="submission" date="2019-03" db="EMBL/GenBank/DDBJ databases">
        <authorList>
            <person name="Mank J."/>
            <person name="Almeida P."/>
        </authorList>
    </citation>
    <scope>NUCLEOTIDE SEQUENCE</scope>
    <source>
        <strain evidence="3">78183</strain>
    </source>
</reference>
<dbReference type="AlphaFoldDB" id="A0A6N2NKJ0"/>
<protein>
    <submittedName>
        <fullName evidence="3">Uncharacterized protein</fullName>
    </submittedName>
</protein>
<dbReference type="InterPro" id="IPR001611">
    <property type="entry name" value="Leu-rich_rpt"/>
</dbReference>
<dbReference type="PANTHER" id="PTHR48051">
    <property type="match status" value="1"/>
</dbReference>
<keyword evidence="2" id="KW-0677">Repeat</keyword>
<evidence type="ECO:0000256" key="2">
    <source>
        <dbReference type="ARBA" id="ARBA00022737"/>
    </source>
</evidence>
<name>A0A6N2NKJ0_SALVM</name>
<dbReference type="PANTHER" id="PTHR48051:SF1">
    <property type="entry name" value="RAS SUPPRESSOR PROTEIN 1"/>
    <property type="match status" value="1"/>
</dbReference>
<sequence length="103" mass="11339">MVGDLQNLSQLTVLNVSHNKLSALPAAIEELPMLKLLDVSFNLILKVLDEIGSATSLVKFDCSSNQLRELPSSLGGCLDLSNLKVMLHHDLLMNRCADLFFPF</sequence>
<dbReference type="InterPro" id="IPR032675">
    <property type="entry name" value="LRR_dom_sf"/>
</dbReference>
<dbReference type="Gene3D" id="3.80.10.10">
    <property type="entry name" value="Ribonuclease Inhibitor"/>
    <property type="match status" value="1"/>
</dbReference>
<organism evidence="3">
    <name type="scientific">Salix viminalis</name>
    <name type="common">Common osier</name>
    <name type="synonym">Basket willow</name>
    <dbReference type="NCBI Taxonomy" id="40686"/>
    <lineage>
        <taxon>Eukaryota</taxon>
        <taxon>Viridiplantae</taxon>
        <taxon>Streptophyta</taxon>
        <taxon>Embryophyta</taxon>
        <taxon>Tracheophyta</taxon>
        <taxon>Spermatophyta</taxon>
        <taxon>Magnoliopsida</taxon>
        <taxon>eudicotyledons</taxon>
        <taxon>Gunneridae</taxon>
        <taxon>Pentapetalae</taxon>
        <taxon>rosids</taxon>
        <taxon>fabids</taxon>
        <taxon>Malpighiales</taxon>
        <taxon>Salicaceae</taxon>
        <taxon>Saliceae</taxon>
        <taxon>Salix</taxon>
    </lineage>
</organism>
<dbReference type="InterPro" id="IPR003591">
    <property type="entry name" value="Leu-rich_rpt_typical-subtyp"/>
</dbReference>
<evidence type="ECO:0000313" key="3">
    <source>
        <dbReference type="EMBL" id="VFU63511.1"/>
    </source>
</evidence>
<dbReference type="SMART" id="SM00369">
    <property type="entry name" value="LRR_TYP"/>
    <property type="match status" value="3"/>
</dbReference>
<evidence type="ECO:0000256" key="1">
    <source>
        <dbReference type="ARBA" id="ARBA00022614"/>
    </source>
</evidence>
<accession>A0A6N2NKJ0</accession>
<dbReference type="SUPFAM" id="SSF52075">
    <property type="entry name" value="Outer arm dynein light chain 1"/>
    <property type="match status" value="1"/>
</dbReference>